<dbReference type="AlphaFoldDB" id="T5LPF3"/>
<dbReference type="RefSeq" id="WP_020995292.1">
    <property type="nucleotide sequence ID" value="NZ_CABMNL010000001.1"/>
</dbReference>
<organism evidence="1 2">
    <name type="scientific">Oxalobacter paraformigenes</name>
    <dbReference type="NCBI Taxonomy" id="556268"/>
    <lineage>
        <taxon>Bacteria</taxon>
        <taxon>Pseudomonadati</taxon>
        <taxon>Pseudomonadota</taxon>
        <taxon>Betaproteobacteria</taxon>
        <taxon>Burkholderiales</taxon>
        <taxon>Oxalobacteraceae</taxon>
        <taxon>Oxalobacter</taxon>
    </lineage>
</organism>
<protein>
    <submittedName>
        <fullName evidence="1">Uncharacterized protein</fullName>
    </submittedName>
</protein>
<accession>T5LPF3</accession>
<dbReference type="HOGENOM" id="CLU_1979329_0_0_4"/>
<dbReference type="Proteomes" id="UP000003973">
    <property type="component" value="Unassembled WGS sequence"/>
</dbReference>
<name>T5LPF3_9BURK</name>
<reference evidence="1" key="1">
    <citation type="submission" date="2011-10" db="EMBL/GenBank/DDBJ databases">
        <title>The Genome Sequence of Oxalobacter formigenes HOxBLS.</title>
        <authorList>
            <consortium name="The Broad Institute Genome Sequencing Platform"/>
            <person name="Earl A."/>
            <person name="Ward D."/>
            <person name="Feldgarden M."/>
            <person name="Gevers D."/>
            <person name="Allison M.J."/>
            <person name="Humphrey S."/>
            <person name="Young S.K."/>
            <person name="Zeng Q."/>
            <person name="Gargeya S."/>
            <person name="Fitzgerald M."/>
            <person name="Haas B."/>
            <person name="Abouelleil A."/>
            <person name="Alvarado L."/>
            <person name="Arachchi H.M."/>
            <person name="Berlin A."/>
            <person name="Brown A."/>
            <person name="Chapman S.B."/>
            <person name="Chen Z."/>
            <person name="Dunbar C."/>
            <person name="Freedman E."/>
            <person name="Gearin G."/>
            <person name="Goldberg J."/>
            <person name="Griggs A."/>
            <person name="Gujja S."/>
            <person name="Heiman D."/>
            <person name="Howarth C."/>
            <person name="Larson L."/>
            <person name="Lui A."/>
            <person name="MacDonald P.J.P."/>
            <person name="Montmayeur A."/>
            <person name="Murphy C."/>
            <person name="Neiman D."/>
            <person name="Pearson M."/>
            <person name="Priest M."/>
            <person name="Roberts A."/>
            <person name="Saif S."/>
            <person name="Shea T."/>
            <person name="Shenoy N."/>
            <person name="Sisk P."/>
            <person name="Stolte C."/>
            <person name="Sykes S."/>
            <person name="Wortman J."/>
            <person name="Nusbaum C."/>
            <person name="Birren B."/>
        </authorList>
    </citation>
    <scope>NUCLEOTIDE SEQUENCE [LARGE SCALE GENOMIC DNA]</scope>
    <source>
        <strain evidence="1">HOxBLS</strain>
    </source>
</reference>
<comment type="caution">
    <text evidence="1">The sequence shown here is derived from an EMBL/GenBank/DDBJ whole genome shotgun (WGS) entry which is preliminary data.</text>
</comment>
<proteinExistence type="predicted"/>
<gene>
    <name evidence="1" type="ORF">OFAG_02326</name>
</gene>
<keyword evidence="2" id="KW-1185">Reference proteome</keyword>
<evidence type="ECO:0000313" key="2">
    <source>
        <dbReference type="Proteomes" id="UP000003973"/>
    </source>
</evidence>
<evidence type="ECO:0000313" key="1">
    <source>
        <dbReference type="EMBL" id="EQM95102.1"/>
    </source>
</evidence>
<dbReference type="EMBL" id="ACDP02000029">
    <property type="protein sequence ID" value="EQM95102.1"/>
    <property type="molecule type" value="Genomic_DNA"/>
</dbReference>
<sequence>MLSKRDLSTERVTKVELIPDIAVKNNVLFQLNCDLGLKEFAVQLGTSMGETVGYIIFNGDGKHFEARKLISPAEKVPQQLAVLRGTLWSYPEVISNQKLACLSETDPCFDSDLWRKSVEQGYSRES</sequence>